<dbReference type="SUPFAM" id="SSF54695">
    <property type="entry name" value="POZ domain"/>
    <property type="match status" value="1"/>
</dbReference>
<dbReference type="InterPro" id="IPR050457">
    <property type="entry name" value="ZnFinger_BTB_dom_contain"/>
</dbReference>
<comment type="caution">
    <text evidence="14">The sequence shown here is derived from an EMBL/GenBank/DDBJ whole genome shotgun (WGS) entry which is preliminary data.</text>
</comment>
<feature type="compositionally biased region" description="Polar residues" evidence="11">
    <location>
        <begin position="562"/>
        <end position="579"/>
    </location>
</feature>
<feature type="compositionally biased region" description="Basic residues" evidence="11">
    <location>
        <begin position="28"/>
        <end position="38"/>
    </location>
</feature>
<evidence type="ECO:0000259" key="12">
    <source>
        <dbReference type="PROSITE" id="PS50097"/>
    </source>
</evidence>
<evidence type="ECO:0000256" key="8">
    <source>
        <dbReference type="ARBA" id="ARBA00023163"/>
    </source>
</evidence>
<keyword evidence="6" id="KW-0805">Transcription regulation</keyword>
<sequence>MKSGSPAPRVAEASHAPARLAPPTRTAPRLHGRQSLPRHGHSLSLGMYSLYRAWLMQDAVLSTPPDVILHVGAASRAAQQFAAHRAVVAAHSGYLKALLPTTVAAETVAVSVPNISPDVFASLLTFMYTGYMDVTHENIYAVLLATHLLHMPRALDLCRSFLMQNQNTHDHGSYGTVTLPTLVKPIPSRKMLPLLFDLGGLPHSTNPYWLQQPPPPPPSTRLGTQFLLPTVNNSPFRTVTQGTNVTAPGAITGCHDAKTDGKNETSTVDDCGKRLMEFPLSTPSTSAICHFPSPGSPTTQSLSPCLPPTLLQNCNVFRKETNRSDNEKSSKKETDNKGNSRVQGKGDYTPINHSIHTTTAVSNGSKVIIDIACCDGPVRFHRVLNDNYGLTLDELLPGKLKNFLEINDKIKHTENKQQCPEKQQMKMLKTMNKSNMLVNEGNTSSSVTNDESRKHQSGCNIETKVAVILQPTPTSSTGYLSKKLSSFANNEQTTLTKGSNHSTGTNNSGIDTVYTCLYCNHAFKSHYCYQKHARRHINPVTIDLKCITDRLDGPSKNFPINDISSPEKPQTNSSLTINGKTKDKGRPEVRLLDMNVQYYPCKTCGSKFPSYYFVHKHRKMCHANEETDSVFSSDDAHSLKQLQCK</sequence>
<name>A0ABQ9HQN3_9NEOP</name>
<dbReference type="PANTHER" id="PTHR46105">
    <property type="entry name" value="AGAP004733-PA"/>
    <property type="match status" value="1"/>
</dbReference>
<dbReference type="Gene3D" id="3.30.710.10">
    <property type="entry name" value="Potassium Channel Kv1.1, Chain A"/>
    <property type="match status" value="1"/>
</dbReference>
<evidence type="ECO:0000256" key="1">
    <source>
        <dbReference type="ARBA" id="ARBA00004123"/>
    </source>
</evidence>
<feature type="domain" description="C2H2-type" evidence="13">
    <location>
        <begin position="599"/>
        <end position="627"/>
    </location>
</feature>
<evidence type="ECO:0000256" key="4">
    <source>
        <dbReference type="ARBA" id="ARBA00022771"/>
    </source>
</evidence>
<proteinExistence type="predicted"/>
<evidence type="ECO:0000256" key="7">
    <source>
        <dbReference type="ARBA" id="ARBA00023125"/>
    </source>
</evidence>
<keyword evidence="5" id="KW-0862">Zinc</keyword>
<feature type="compositionally biased region" description="Basic and acidic residues" evidence="11">
    <location>
        <begin position="319"/>
        <end position="338"/>
    </location>
</feature>
<feature type="region of interest" description="Disordered" evidence="11">
    <location>
        <begin position="557"/>
        <end position="586"/>
    </location>
</feature>
<evidence type="ECO:0000313" key="14">
    <source>
        <dbReference type="EMBL" id="KAJ8886419.1"/>
    </source>
</evidence>
<dbReference type="SUPFAM" id="SSF57667">
    <property type="entry name" value="beta-beta-alpha zinc fingers"/>
    <property type="match status" value="1"/>
</dbReference>
<dbReference type="EMBL" id="JARBHB010000004">
    <property type="protein sequence ID" value="KAJ8886419.1"/>
    <property type="molecule type" value="Genomic_DNA"/>
</dbReference>
<organism evidence="14 15">
    <name type="scientific">Dryococelus australis</name>
    <dbReference type="NCBI Taxonomy" id="614101"/>
    <lineage>
        <taxon>Eukaryota</taxon>
        <taxon>Metazoa</taxon>
        <taxon>Ecdysozoa</taxon>
        <taxon>Arthropoda</taxon>
        <taxon>Hexapoda</taxon>
        <taxon>Insecta</taxon>
        <taxon>Pterygota</taxon>
        <taxon>Neoptera</taxon>
        <taxon>Polyneoptera</taxon>
        <taxon>Phasmatodea</taxon>
        <taxon>Verophasmatodea</taxon>
        <taxon>Anareolatae</taxon>
        <taxon>Phasmatidae</taxon>
        <taxon>Eurycanthinae</taxon>
        <taxon>Dryococelus</taxon>
    </lineage>
</organism>
<dbReference type="InterPro" id="IPR000210">
    <property type="entry name" value="BTB/POZ_dom"/>
</dbReference>
<keyword evidence="3" id="KW-0677">Repeat</keyword>
<dbReference type="SMART" id="SM00355">
    <property type="entry name" value="ZnF_C2H2"/>
    <property type="match status" value="2"/>
</dbReference>
<feature type="domain" description="C2H2-type" evidence="13">
    <location>
        <begin position="514"/>
        <end position="541"/>
    </location>
</feature>
<dbReference type="InterPro" id="IPR011333">
    <property type="entry name" value="SKP1/BTB/POZ_sf"/>
</dbReference>
<feature type="compositionally biased region" description="Low complexity" evidence="11">
    <location>
        <begin position="16"/>
        <end position="27"/>
    </location>
</feature>
<comment type="subcellular location">
    <subcellularLocation>
        <location evidence="1">Nucleus</location>
    </subcellularLocation>
</comment>
<feature type="region of interest" description="Disordered" evidence="11">
    <location>
        <begin position="319"/>
        <end position="351"/>
    </location>
</feature>
<evidence type="ECO:0000256" key="3">
    <source>
        <dbReference type="ARBA" id="ARBA00022737"/>
    </source>
</evidence>
<reference evidence="14 15" key="1">
    <citation type="submission" date="2023-02" db="EMBL/GenBank/DDBJ databases">
        <title>LHISI_Scaffold_Assembly.</title>
        <authorList>
            <person name="Stuart O.P."/>
            <person name="Cleave R."/>
            <person name="Magrath M.J.L."/>
            <person name="Mikheyev A.S."/>
        </authorList>
    </citation>
    <scope>NUCLEOTIDE SEQUENCE [LARGE SCALE GENOMIC DNA]</scope>
    <source>
        <strain evidence="14">Daus_M_001</strain>
        <tissue evidence="14">Leg muscle</tissue>
    </source>
</reference>
<dbReference type="Proteomes" id="UP001159363">
    <property type="component" value="Chromosome X"/>
</dbReference>
<evidence type="ECO:0000256" key="5">
    <source>
        <dbReference type="ARBA" id="ARBA00022833"/>
    </source>
</evidence>
<evidence type="ECO:0000259" key="13">
    <source>
        <dbReference type="PROSITE" id="PS50157"/>
    </source>
</evidence>
<dbReference type="PANTHER" id="PTHR46105:SF5">
    <property type="entry name" value="ZINC FINGER AND BTB DOMAIN-CONTAINING PROTEIN 44 ISOFORM X1"/>
    <property type="match status" value="1"/>
</dbReference>
<evidence type="ECO:0000256" key="2">
    <source>
        <dbReference type="ARBA" id="ARBA00022723"/>
    </source>
</evidence>
<dbReference type="PROSITE" id="PS00028">
    <property type="entry name" value="ZINC_FINGER_C2H2_1"/>
    <property type="match status" value="2"/>
</dbReference>
<evidence type="ECO:0000256" key="9">
    <source>
        <dbReference type="ARBA" id="ARBA00023242"/>
    </source>
</evidence>
<evidence type="ECO:0000256" key="11">
    <source>
        <dbReference type="SAM" id="MobiDB-lite"/>
    </source>
</evidence>
<keyword evidence="4 10" id="KW-0863">Zinc-finger</keyword>
<protein>
    <submittedName>
        <fullName evidence="14">Uncharacterized protein</fullName>
    </submittedName>
</protein>
<keyword evidence="2" id="KW-0479">Metal-binding</keyword>
<evidence type="ECO:0000256" key="10">
    <source>
        <dbReference type="PROSITE-ProRule" id="PRU00042"/>
    </source>
</evidence>
<dbReference type="PROSITE" id="PS50097">
    <property type="entry name" value="BTB"/>
    <property type="match status" value="1"/>
</dbReference>
<keyword evidence="15" id="KW-1185">Reference proteome</keyword>
<dbReference type="PROSITE" id="PS50157">
    <property type="entry name" value="ZINC_FINGER_C2H2_2"/>
    <property type="match status" value="2"/>
</dbReference>
<evidence type="ECO:0000313" key="15">
    <source>
        <dbReference type="Proteomes" id="UP001159363"/>
    </source>
</evidence>
<gene>
    <name evidence="14" type="ORF">PR048_012630</name>
</gene>
<keyword evidence="7" id="KW-0238">DNA-binding</keyword>
<feature type="region of interest" description="Disordered" evidence="11">
    <location>
        <begin position="1"/>
        <end position="38"/>
    </location>
</feature>
<dbReference type="Pfam" id="PF00651">
    <property type="entry name" value="BTB"/>
    <property type="match status" value="1"/>
</dbReference>
<dbReference type="InterPro" id="IPR036236">
    <property type="entry name" value="Znf_C2H2_sf"/>
</dbReference>
<keyword evidence="9" id="KW-0539">Nucleus</keyword>
<evidence type="ECO:0000256" key="6">
    <source>
        <dbReference type="ARBA" id="ARBA00023015"/>
    </source>
</evidence>
<keyword evidence="8" id="KW-0804">Transcription</keyword>
<dbReference type="InterPro" id="IPR013087">
    <property type="entry name" value="Znf_C2H2_type"/>
</dbReference>
<dbReference type="SMART" id="SM00225">
    <property type="entry name" value="BTB"/>
    <property type="match status" value="1"/>
</dbReference>
<feature type="domain" description="BTB" evidence="12">
    <location>
        <begin position="65"/>
        <end position="136"/>
    </location>
</feature>
<accession>A0ABQ9HQN3</accession>